<sequence length="368" mass="42563">MPNSSFSNQFMYKNVFLITKLSYNNNYPCNIVIEIVELILIFGKGNRSSRQAARVMVYIYAYPRSSIRHVSRQIDVSVDAIHTISKNKTKCSHINLSLSNISKEIKKKNIKLIFTFYIQNNGQFSTIAHCGLFYRGPFHQRTNFRRSFSYNRVVTGLLVVLLLYILFPGGGHNVRSNTQKTYINIYTNLRFRGIVTPSKIYLDVFLSLTHYSSLHSIINKLADYQAAKKFVRVISLLPNLVFTLFCCPVLRFCYLNTKSSSTSLKFIQSDRSYTCNLQQNLQNHVVKTGRQLNTNLKVAWVGHVVGTKGLHEKVDRLKNIFHVHYQVDFIVIEEVQDYFRWASNGAVFHLTDSKFRLLGDICRLKIKL</sequence>
<proteinExistence type="predicted"/>
<keyword evidence="1" id="KW-1133">Transmembrane helix</keyword>
<evidence type="ECO:0000313" key="3">
    <source>
        <dbReference type="Proteomes" id="UP000478052"/>
    </source>
</evidence>
<accession>A0A6G0Z9J6</accession>
<organism evidence="2 3">
    <name type="scientific">Aphis craccivora</name>
    <name type="common">Cowpea aphid</name>
    <dbReference type="NCBI Taxonomy" id="307492"/>
    <lineage>
        <taxon>Eukaryota</taxon>
        <taxon>Metazoa</taxon>
        <taxon>Ecdysozoa</taxon>
        <taxon>Arthropoda</taxon>
        <taxon>Hexapoda</taxon>
        <taxon>Insecta</taxon>
        <taxon>Pterygota</taxon>
        <taxon>Neoptera</taxon>
        <taxon>Paraneoptera</taxon>
        <taxon>Hemiptera</taxon>
        <taxon>Sternorrhyncha</taxon>
        <taxon>Aphidomorpha</taxon>
        <taxon>Aphidoidea</taxon>
        <taxon>Aphididae</taxon>
        <taxon>Aphidini</taxon>
        <taxon>Aphis</taxon>
        <taxon>Aphis</taxon>
    </lineage>
</organism>
<dbReference type="AlphaFoldDB" id="A0A6G0Z9J6"/>
<keyword evidence="1" id="KW-0472">Membrane</keyword>
<name>A0A6G0Z9J6_APHCR</name>
<protein>
    <submittedName>
        <fullName evidence="2">Uncharacterized protein</fullName>
    </submittedName>
</protein>
<reference evidence="2 3" key="1">
    <citation type="submission" date="2019-08" db="EMBL/GenBank/DDBJ databases">
        <title>Whole genome of Aphis craccivora.</title>
        <authorList>
            <person name="Voronova N.V."/>
            <person name="Shulinski R.S."/>
            <person name="Bandarenka Y.V."/>
            <person name="Zhorov D.G."/>
            <person name="Warner D."/>
        </authorList>
    </citation>
    <scope>NUCLEOTIDE SEQUENCE [LARGE SCALE GENOMIC DNA]</scope>
    <source>
        <strain evidence="2">180601</strain>
        <tissue evidence="2">Whole Body</tissue>
    </source>
</reference>
<gene>
    <name evidence="2" type="ORF">FWK35_00008455</name>
</gene>
<dbReference type="Proteomes" id="UP000478052">
    <property type="component" value="Unassembled WGS sequence"/>
</dbReference>
<comment type="caution">
    <text evidence="2">The sequence shown here is derived from an EMBL/GenBank/DDBJ whole genome shotgun (WGS) entry which is preliminary data.</text>
</comment>
<keyword evidence="3" id="KW-1185">Reference proteome</keyword>
<evidence type="ECO:0000313" key="2">
    <source>
        <dbReference type="EMBL" id="KAF0767434.1"/>
    </source>
</evidence>
<feature type="transmembrane region" description="Helical" evidence="1">
    <location>
        <begin position="149"/>
        <end position="167"/>
    </location>
</feature>
<evidence type="ECO:0000256" key="1">
    <source>
        <dbReference type="SAM" id="Phobius"/>
    </source>
</evidence>
<keyword evidence="1" id="KW-0812">Transmembrane</keyword>
<dbReference type="EMBL" id="VUJU01000968">
    <property type="protein sequence ID" value="KAF0767434.1"/>
    <property type="molecule type" value="Genomic_DNA"/>
</dbReference>
<feature type="transmembrane region" description="Helical" evidence="1">
    <location>
        <begin position="230"/>
        <end position="252"/>
    </location>
</feature>